<dbReference type="Proteomes" id="UP000035642">
    <property type="component" value="Unassembled WGS sequence"/>
</dbReference>
<evidence type="ECO:0000256" key="1">
    <source>
        <dbReference type="SAM" id="SignalP"/>
    </source>
</evidence>
<feature type="chain" id="PRO_5005326418" evidence="1">
    <location>
        <begin position="17"/>
        <end position="126"/>
    </location>
</feature>
<sequence>MRHWTFICSCLLACDTYKFLINTPMFAYSHTNFMGAIADTLTEAGHNVVSSDSHRRFHQWLYISVIIEKLRWLTRSQLYNVEWKAPFIKKCPTSATKYQLSLSRRLSRHQRSNETLCSFIAKKYCK</sequence>
<dbReference type="WBParaSite" id="ACAC_0000509901-mRNA-1">
    <property type="protein sequence ID" value="ACAC_0000509901-mRNA-1"/>
    <property type="gene ID" value="ACAC_0000509901"/>
</dbReference>
<reference evidence="3" key="2">
    <citation type="submission" date="2017-02" db="UniProtKB">
        <authorList>
            <consortium name="WormBaseParasite"/>
        </authorList>
    </citation>
    <scope>IDENTIFICATION</scope>
</reference>
<feature type="signal peptide" evidence="1">
    <location>
        <begin position="1"/>
        <end position="16"/>
    </location>
</feature>
<name>A0A0K0D4V4_ANGCA</name>
<proteinExistence type="predicted"/>
<evidence type="ECO:0000313" key="2">
    <source>
        <dbReference type="Proteomes" id="UP000035642"/>
    </source>
</evidence>
<organism evidence="2 3">
    <name type="scientific">Angiostrongylus cantonensis</name>
    <name type="common">Rat lungworm</name>
    <dbReference type="NCBI Taxonomy" id="6313"/>
    <lineage>
        <taxon>Eukaryota</taxon>
        <taxon>Metazoa</taxon>
        <taxon>Ecdysozoa</taxon>
        <taxon>Nematoda</taxon>
        <taxon>Chromadorea</taxon>
        <taxon>Rhabditida</taxon>
        <taxon>Rhabditina</taxon>
        <taxon>Rhabditomorpha</taxon>
        <taxon>Strongyloidea</taxon>
        <taxon>Metastrongylidae</taxon>
        <taxon>Angiostrongylus</taxon>
    </lineage>
</organism>
<accession>A0A0K0D4V4</accession>
<reference evidence="2" key="1">
    <citation type="submission" date="2012-09" db="EMBL/GenBank/DDBJ databases">
        <authorList>
            <person name="Martin A.A."/>
        </authorList>
    </citation>
    <scope>NUCLEOTIDE SEQUENCE</scope>
</reference>
<keyword evidence="2" id="KW-1185">Reference proteome</keyword>
<dbReference type="STRING" id="6313.A0A0K0D4V4"/>
<dbReference type="SUPFAM" id="SSF53756">
    <property type="entry name" value="UDP-Glycosyltransferase/glycogen phosphorylase"/>
    <property type="match status" value="1"/>
</dbReference>
<evidence type="ECO:0000313" key="3">
    <source>
        <dbReference type="WBParaSite" id="ACAC_0000509901-mRNA-1"/>
    </source>
</evidence>
<protein>
    <submittedName>
        <fullName evidence="3">Glucuronosyltransferase</fullName>
    </submittedName>
</protein>
<dbReference type="AlphaFoldDB" id="A0A0K0D4V4"/>
<keyword evidence="1" id="KW-0732">Signal</keyword>